<name>E3HBN7_ILYPC</name>
<keyword evidence="1" id="KW-0614">Plasmid</keyword>
<gene>
    <name evidence="1" type="ordered locus">Ilyop_2028</name>
</gene>
<organism evidence="1 2">
    <name type="scientific">Ilyobacter polytropus (strain ATCC 51220 / DSM 2926 / LMG 16218 / CuHBu1)</name>
    <dbReference type="NCBI Taxonomy" id="572544"/>
    <lineage>
        <taxon>Bacteria</taxon>
        <taxon>Fusobacteriati</taxon>
        <taxon>Fusobacteriota</taxon>
        <taxon>Fusobacteriia</taxon>
        <taxon>Fusobacteriales</taxon>
        <taxon>Fusobacteriaceae</taxon>
        <taxon>Ilyobacter</taxon>
    </lineage>
</organism>
<evidence type="ECO:0000313" key="2">
    <source>
        <dbReference type="Proteomes" id="UP000006875"/>
    </source>
</evidence>
<accession>E3HBN7</accession>
<sequence>MKELTLSKLDIVKRQLETAIILYFNEKDPVSIHTLTCAAYNVIRDLNYKKENSSFSIREMFFKYGVKKEHEKEVIKKFNAAQNFFKHADKDSDEFLNFNPKATEILIFDAANLYSSLSGEKPELFLLFISWYIANNSDLFEFPLEHTEILNSNKEDILKLGRQGYFNKILPTLYKI</sequence>
<reference evidence="1 2" key="1">
    <citation type="journal article" date="2010" name="Stand. Genomic Sci.">
        <title>Complete genome sequence of Ilyobacter polytropus type strain (CuHbu1).</title>
        <authorList>
            <person name="Sikorski J."/>
            <person name="Chertkov O."/>
            <person name="Lapidus A."/>
            <person name="Nolan M."/>
            <person name="Lucas S."/>
            <person name="Del Rio T.G."/>
            <person name="Tice H."/>
            <person name="Cheng J.F."/>
            <person name="Tapia R."/>
            <person name="Han C."/>
            <person name="Goodwin L."/>
            <person name="Pitluck S."/>
            <person name="Liolios K."/>
            <person name="Ivanova N."/>
            <person name="Mavromatis K."/>
            <person name="Mikhailova N."/>
            <person name="Pati A."/>
            <person name="Chen A."/>
            <person name="Palaniappan K."/>
            <person name="Land M."/>
            <person name="Hauser L."/>
            <person name="Chang Y.J."/>
            <person name="Jeffries C.D."/>
            <person name="Brambilla E."/>
            <person name="Yasawong M."/>
            <person name="Rohde M."/>
            <person name="Pukall R."/>
            <person name="Spring S."/>
            <person name="Goker M."/>
            <person name="Woyke T."/>
            <person name="Bristow J."/>
            <person name="Eisen J.A."/>
            <person name="Markowitz V."/>
            <person name="Hugenholtz P."/>
            <person name="Kyrpides N.C."/>
            <person name="Klenk H.P."/>
        </authorList>
    </citation>
    <scope>NUCLEOTIDE SEQUENCE [LARGE SCALE GENOMIC DNA]</scope>
    <source>
        <strain evidence="2">ATCC 51220 / DSM 2926 / LMG 16218 / CuHBu1</strain>
        <plasmid evidence="2">pILYOP01</plasmid>
    </source>
</reference>
<geneLocation type="plasmid" evidence="1 2">
    <name>pILYOP01</name>
</geneLocation>
<proteinExistence type="predicted"/>
<dbReference type="Proteomes" id="UP000006875">
    <property type="component" value="Plasmid pILYOP01"/>
</dbReference>
<dbReference type="HOGENOM" id="CLU_1439735_0_0_0"/>
<protein>
    <submittedName>
        <fullName evidence="1">Uncharacterized protein</fullName>
    </submittedName>
</protein>
<dbReference type="EMBL" id="CP002282">
    <property type="protein sequence ID" value="ADO83799.1"/>
    <property type="molecule type" value="Genomic_DNA"/>
</dbReference>
<dbReference type="OrthoDB" id="7064994at2"/>
<evidence type="ECO:0000313" key="1">
    <source>
        <dbReference type="EMBL" id="ADO83799.1"/>
    </source>
</evidence>
<dbReference type="AlphaFoldDB" id="E3HBN7"/>
<dbReference type="RefSeq" id="WP_013388461.1">
    <property type="nucleotide sequence ID" value="NC_014633.1"/>
</dbReference>
<dbReference type="KEGG" id="ipo:Ilyop_2028"/>
<keyword evidence="2" id="KW-1185">Reference proteome</keyword>